<name>A0A1Y2IBF7_TRAC3</name>
<protein>
    <submittedName>
        <fullName evidence="2">Uncharacterized protein</fullName>
    </submittedName>
</protein>
<reference evidence="2 3" key="1">
    <citation type="journal article" date="2015" name="Biotechnol. Biofuels">
        <title>Enhanced degradation of softwood versus hardwood by the white-rot fungus Pycnoporus coccineus.</title>
        <authorList>
            <person name="Couturier M."/>
            <person name="Navarro D."/>
            <person name="Chevret D."/>
            <person name="Henrissat B."/>
            <person name="Piumi F."/>
            <person name="Ruiz-Duenas F.J."/>
            <person name="Martinez A.T."/>
            <person name="Grigoriev I.V."/>
            <person name="Riley R."/>
            <person name="Lipzen A."/>
            <person name="Berrin J.G."/>
            <person name="Master E.R."/>
            <person name="Rosso M.N."/>
        </authorList>
    </citation>
    <scope>NUCLEOTIDE SEQUENCE [LARGE SCALE GENOMIC DNA]</scope>
    <source>
        <strain evidence="2 3">BRFM310</strain>
    </source>
</reference>
<feature type="region of interest" description="Disordered" evidence="1">
    <location>
        <begin position="59"/>
        <end position="82"/>
    </location>
</feature>
<accession>A0A1Y2IBF7</accession>
<dbReference type="Proteomes" id="UP000193067">
    <property type="component" value="Unassembled WGS sequence"/>
</dbReference>
<evidence type="ECO:0000256" key="1">
    <source>
        <dbReference type="SAM" id="MobiDB-lite"/>
    </source>
</evidence>
<proteinExistence type="predicted"/>
<organism evidence="2 3">
    <name type="scientific">Trametes coccinea (strain BRFM310)</name>
    <name type="common">Pycnoporus coccineus</name>
    <dbReference type="NCBI Taxonomy" id="1353009"/>
    <lineage>
        <taxon>Eukaryota</taxon>
        <taxon>Fungi</taxon>
        <taxon>Dikarya</taxon>
        <taxon>Basidiomycota</taxon>
        <taxon>Agaricomycotina</taxon>
        <taxon>Agaricomycetes</taxon>
        <taxon>Polyporales</taxon>
        <taxon>Polyporaceae</taxon>
        <taxon>Trametes</taxon>
    </lineage>
</organism>
<dbReference type="OrthoDB" id="2596179at2759"/>
<evidence type="ECO:0000313" key="2">
    <source>
        <dbReference type="EMBL" id="OSC98457.1"/>
    </source>
</evidence>
<keyword evidence="3" id="KW-1185">Reference proteome</keyword>
<gene>
    <name evidence="2" type="ORF">PYCCODRAFT_1471079</name>
</gene>
<sequence>MSAALQYLPHIIYTIALTSIATHHLQQRKTFEAERAHVAAQLSILEDLRARLSAAILSPSASSQSDQPAAPGSTQAVAVGTSREQLDKREIERLWRLAKTHDVWRAREQAAQDAVSGAQHAAGAGAAEGEETIGWKEVLFGKRFDTRRSEELDRKDWEKVRKEVEEAG</sequence>
<dbReference type="AlphaFoldDB" id="A0A1Y2IBF7"/>
<evidence type="ECO:0000313" key="3">
    <source>
        <dbReference type="Proteomes" id="UP000193067"/>
    </source>
</evidence>
<feature type="compositionally biased region" description="Low complexity" evidence="1">
    <location>
        <begin position="59"/>
        <end position="71"/>
    </location>
</feature>
<dbReference type="EMBL" id="KZ084138">
    <property type="protein sequence ID" value="OSC98457.1"/>
    <property type="molecule type" value="Genomic_DNA"/>
</dbReference>